<evidence type="ECO:0000256" key="3">
    <source>
        <dbReference type="ARBA" id="ARBA00022089"/>
    </source>
</evidence>
<comment type="subcellular location">
    <subcellularLocation>
        <location evidence="1">Endoplasmic reticulum membrane</location>
        <topology evidence="1">Single-pass type I membrane protein</topology>
    </subcellularLocation>
</comment>
<evidence type="ECO:0000256" key="1">
    <source>
        <dbReference type="ARBA" id="ARBA00004115"/>
    </source>
</evidence>
<evidence type="ECO:0000256" key="9">
    <source>
        <dbReference type="ARBA" id="ARBA00023316"/>
    </source>
</evidence>
<dbReference type="OrthoDB" id="9985059at2759"/>
<proteinExistence type="inferred from homology"/>
<comment type="similarity">
    <text evidence="2">Belongs to the BIG1 family.</text>
</comment>
<protein>
    <recommendedName>
        <fullName evidence="3">Protein BIG1</fullName>
    </recommendedName>
</protein>
<dbReference type="PANTHER" id="PTHR28285:SF1">
    <property type="entry name" value="PROTEIN BIG1"/>
    <property type="match status" value="1"/>
</dbReference>
<evidence type="ECO:0000313" key="12">
    <source>
        <dbReference type="EMBL" id="KAI6781237.1"/>
    </source>
</evidence>
<dbReference type="EMBL" id="JAGIXG020000023">
    <property type="protein sequence ID" value="KAI6781237.1"/>
    <property type="molecule type" value="Genomic_DNA"/>
</dbReference>
<keyword evidence="13" id="KW-1185">Reference proteome</keyword>
<dbReference type="AlphaFoldDB" id="A0A9Q0BDC3"/>
<organism evidence="12 13">
    <name type="scientific">Emericellopsis cladophorae</name>
    <dbReference type="NCBI Taxonomy" id="2686198"/>
    <lineage>
        <taxon>Eukaryota</taxon>
        <taxon>Fungi</taxon>
        <taxon>Dikarya</taxon>
        <taxon>Ascomycota</taxon>
        <taxon>Pezizomycotina</taxon>
        <taxon>Sordariomycetes</taxon>
        <taxon>Hypocreomycetidae</taxon>
        <taxon>Hypocreales</taxon>
        <taxon>Bionectriaceae</taxon>
        <taxon>Emericellopsis</taxon>
    </lineage>
</organism>
<keyword evidence="5" id="KW-0732">Signal</keyword>
<evidence type="ECO:0000256" key="6">
    <source>
        <dbReference type="ARBA" id="ARBA00022824"/>
    </source>
</evidence>
<dbReference type="GO" id="GO:0006078">
    <property type="term" value="P:(1-&gt;6)-beta-D-glucan biosynthetic process"/>
    <property type="evidence" value="ECO:0007669"/>
    <property type="project" value="TreeGrafter"/>
</dbReference>
<accession>A0A9Q0BDC3</accession>
<comment type="caution">
    <text evidence="12">The sequence shown here is derived from an EMBL/GenBank/DDBJ whole genome shotgun (WGS) entry which is preliminary data.</text>
</comment>
<keyword evidence="4 10" id="KW-0812">Transmembrane</keyword>
<dbReference type="GO" id="GO:0071555">
    <property type="term" value="P:cell wall organization"/>
    <property type="evidence" value="ECO:0007669"/>
    <property type="project" value="UniProtKB-KW"/>
</dbReference>
<evidence type="ECO:0000259" key="11">
    <source>
        <dbReference type="Pfam" id="PF20520"/>
    </source>
</evidence>
<evidence type="ECO:0000256" key="7">
    <source>
        <dbReference type="ARBA" id="ARBA00022989"/>
    </source>
</evidence>
<keyword evidence="7 10" id="KW-1133">Transmembrane helix</keyword>
<dbReference type="InterPro" id="IPR046756">
    <property type="entry name" value="VAS1/VOA1_TM"/>
</dbReference>
<keyword evidence="9" id="KW-0961">Cell wall biogenesis/degradation</keyword>
<dbReference type="GO" id="GO:0005789">
    <property type="term" value="C:endoplasmic reticulum membrane"/>
    <property type="evidence" value="ECO:0007669"/>
    <property type="project" value="UniProtKB-SubCell"/>
</dbReference>
<keyword evidence="6" id="KW-0256">Endoplasmic reticulum</keyword>
<evidence type="ECO:0000256" key="4">
    <source>
        <dbReference type="ARBA" id="ARBA00022692"/>
    </source>
</evidence>
<reference evidence="12" key="1">
    <citation type="journal article" date="2021" name="J Fungi (Basel)">
        <title>Genomic and Metabolomic Analyses of the Marine Fungus Emericellopsis cladophorae: Insights into Saltwater Adaptability Mechanisms and Its Biosynthetic Potential.</title>
        <authorList>
            <person name="Goncalves M.F.M."/>
            <person name="Hilario S."/>
            <person name="Van de Peer Y."/>
            <person name="Esteves A.C."/>
            <person name="Alves A."/>
        </authorList>
    </citation>
    <scope>NUCLEOTIDE SEQUENCE</scope>
    <source>
        <strain evidence="12">MUM 19.33</strain>
    </source>
</reference>
<gene>
    <name evidence="12" type="ORF">J7T54_004009</name>
</gene>
<evidence type="ECO:0000256" key="8">
    <source>
        <dbReference type="ARBA" id="ARBA00023136"/>
    </source>
</evidence>
<dbReference type="GeneID" id="75830500"/>
<name>A0A9Q0BDC3_9HYPO</name>
<dbReference type="Proteomes" id="UP001055219">
    <property type="component" value="Unassembled WGS sequence"/>
</dbReference>
<dbReference type="PANTHER" id="PTHR28285">
    <property type="entry name" value="PROTEIN BIG1"/>
    <property type="match status" value="1"/>
</dbReference>
<reference evidence="12" key="2">
    <citation type="submission" date="2022-07" db="EMBL/GenBank/DDBJ databases">
        <authorList>
            <person name="Goncalves M.F.M."/>
            <person name="Hilario S."/>
            <person name="Van De Peer Y."/>
            <person name="Esteves A.C."/>
            <person name="Alves A."/>
        </authorList>
    </citation>
    <scope>NUCLEOTIDE SEQUENCE</scope>
    <source>
        <strain evidence="12">MUM 19.33</strain>
    </source>
</reference>
<dbReference type="Pfam" id="PF20520">
    <property type="entry name" value="Ac45-VOA1_TM"/>
    <property type="match status" value="1"/>
</dbReference>
<evidence type="ECO:0000313" key="13">
    <source>
        <dbReference type="Proteomes" id="UP001055219"/>
    </source>
</evidence>
<feature type="domain" description="V-type proton ATPase subunit S1/VOA1 transmembrane" evidence="11">
    <location>
        <begin position="30"/>
        <end position="69"/>
    </location>
</feature>
<feature type="transmembrane region" description="Helical" evidence="10">
    <location>
        <begin position="31"/>
        <end position="54"/>
    </location>
</feature>
<evidence type="ECO:0000256" key="2">
    <source>
        <dbReference type="ARBA" id="ARBA00008203"/>
    </source>
</evidence>
<evidence type="ECO:0000256" key="5">
    <source>
        <dbReference type="ARBA" id="ARBA00022729"/>
    </source>
</evidence>
<evidence type="ECO:0000256" key="10">
    <source>
        <dbReference type="SAM" id="Phobius"/>
    </source>
</evidence>
<dbReference type="GO" id="GO:0009272">
    <property type="term" value="P:fungal-type cell wall biogenesis"/>
    <property type="evidence" value="ECO:0007669"/>
    <property type="project" value="TreeGrafter"/>
</dbReference>
<sequence>MELKRGAQHLQRRKDNGTNWDELPLFEKYQFFTPGIFMGAIVAIILLAILGVGLRALSSLEVPYGAFEKDMGPAAQKKQQ</sequence>
<dbReference type="RefSeq" id="XP_051362093.1">
    <property type="nucleotide sequence ID" value="XM_051506524.1"/>
</dbReference>
<dbReference type="InterPro" id="IPR037654">
    <property type="entry name" value="Big1"/>
</dbReference>
<keyword evidence="8 10" id="KW-0472">Membrane</keyword>